<proteinExistence type="predicted"/>
<name>A0A160P9Q2_9HYPH</name>
<sequence>MSRLALKQEGSRDPSRAALADAIARLAERQVERDRIKAAFDAAEQRGLDLYPEIDAAEVAVQEATALQRDELVASVMRGDEVPTNRRLSEAEARLAAAHQQQAAIREARKALRVDLDSFEESVRLAGGTVAEHARIVLWQAMPDLIRAAEPVRRQLRQMVEVLKLITDNRPHTLVANDPRSDYETALSFMRPVLMVATDSPSGDAAAWAAVFDSLLTDPDAPLPTIG</sequence>
<organism evidence="1 2">
    <name type="scientific">Methylorubrum populi</name>
    <dbReference type="NCBI Taxonomy" id="223967"/>
    <lineage>
        <taxon>Bacteria</taxon>
        <taxon>Pseudomonadati</taxon>
        <taxon>Pseudomonadota</taxon>
        <taxon>Alphaproteobacteria</taxon>
        <taxon>Hyphomicrobiales</taxon>
        <taxon>Methylobacteriaceae</taxon>
        <taxon>Methylorubrum</taxon>
    </lineage>
</organism>
<evidence type="ECO:0000313" key="2">
    <source>
        <dbReference type="Proteomes" id="UP000218288"/>
    </source>
</evidence>
<dbReference type="RefSeq" id="WP_096483908.1">
    <property type="nucleotide sequence ID" value="NZ_AP014809.1"/>
</dbReference>
<evidence type="ECO:0000313" key="1">
    <source>
        <dbReference type="EMBL" id="BAU89379.1"/>
    </source>
</evidence>
<dbReference type="Proteomes" id="UP000218288">
    <property type="component" value="Chromosome"/>
</dbReference>
<reference evidence="1 2" key="1">
    <citation type="journal article" date="2016" name="Genome Announc.">
        <title>Complete Genome Sequence of Methylobacterium populi P-1M, Isolated from Pink-Pigmented Household Biofilm.</title>
        <authorList>
            <person name="Morohoshi T."/>
            <person name="Ikeda T."/>
        </authorList>
    </citation>
    <scope>NUCLEOTIDE SEQUENCE [LARGE SCALE GENOMIC DNA]</scope>
    <source>
        <strain evidence="1 2">P-1M</strain>
    </source>
</reference>
<dbReference type="AlphaFoldDB" id="A0A160P9Q2"/>
<accession>A0A160P9Q2</accession>
<protein>
    <submittedName>
        <fullName evidence="1">Uncharacterized protein</fullName>
    </submittedName>
</protein>
<dbReference type="EMBL" id="AP014809">
    <property type="protein sequence ID" value="BAU89379.1"/>
    <property type="molecule type" value="Genomic_DNA"/>
</dbReference>
<gene>
    <name evidence="1" type="ORF">MPPM_0774</name>
</gene>